<keyword evidence="5 8" id="KW-1133">Transmembrane helix</keyword>
<dbReference type="OrthoDB" id="6612291at2759"/>
<evidence type="ECO:0000256" key="6">
    <source>
        <dbReference type="ARBA" id="ARBA00023136"/>
    </source>
</evidence>
<feature type="transmembrane region" description="Helical" evidence="8">
    <location>
        <begin position="304"/>
        <end position="322"/>
    </location>
</feature>
<dbReference type="AlphaFoldDB" id="A0A8I2ZJS2"/>
<feature type="domain" description="Major facilitator superfamily (MFS) profile" evidence="9">
    <location>
        <begin position="1"/>
        <end position="361"/>
    </location>
</feature>
<feature type="transmembrane region" description="Helical" evidence="8">
    <location>
        <begin position="334"/>
        <end position="355"/>
    </location>
</feature>
<sequence>MIALLFIPFFAQNLDTLLAGQIVLGLPWGIFQTLTLAYASDIAPVVLRPYLTAYVNLCWVIGQLIAAGVLRGLFSMQGQWAYRIPFALQWAWPPFIILGTIFAPESPWWLVRQGRFDDAKRAIMSLVSPKSGVDFNVDDQLEMIKATNELEEEHSAGMNYWHAFQRSDLRRTEIASISYTAQNLCGSAMMGYSIQFYERAGLSAENSFTFNLIQYAVGAVGVVLSWVLMTKFGRRTMYLGGMGSLLIILVIIGGLGFAPASMSGPSWAIGSLLIFYTFMYDMTVGPLCYTLVAELPSTRLKAKTIVLARNFNNMAGLVNNVLMPRMLGVNSWNWGAKTGLFWAGLVVLILVWAYFRLPETKGRTYGELDILFEQEVSARKFGSTRVDQFAEDEAVIKE</sequence>
<evidence type="ECO:0000256" key="3">
    <source>
        <dbReference type="ARBA" id="ARBA00022448"/>
    </source>
</evidence>
<dbReference type="EMBL" id="JAEMWZ010000192">
    <property type="protein sequence ID" value="KAG7132036.1"/>
    <property type="molecule type" value="Genomic_DNA"/>
</dbReference>
<dbReference type="PANTHER" id="PTHR48022:SF5">
    <property type="entry name" value="ALPHA-GLUCOSIDES PERMEASE MPH2-RELATED"/>
    <property type="match status" value="1"/>
</dbReference>
<feature type="transmembrane region" description="Helical" evidence="8">
    <location>
        <begin position="269"/>
        <end position="292"/>
    </location>
</feature>
<dbReference type="InterPro" id="IPR005828">
    <property type="entry name" value="MFS_sugar_transport-like"/>
</dbReference>
<dbReference type="GO" id="GO:0016020">
    <property type="term" value="C:membrane"/>
    <property type="evidence" value="ECO:0007669"/>
    <property type="project" value="UniProtKB-SubCell"/>
</dbReference>
<proteinExistence type="inferred from homology"/>
<comment type="similarity">
    <text evidence="2 7">Belongs to the major facilitator superfamily. Sugar transporter (TC 2.A.1.1) family.</text>
</comment>
<dbReference type="FunFam" id="1.20.1250.20:FF:000078">
    <property type="entry name" value="MFS maltose transporter, putative"/>
    <property type="match status" value="1"/>
</dbReference>
<keyword evidence="4 8" id="KW-0812">Transmembrane</keyword>
<accession>A0A8I2ZJS2</accession>
<dbReference type="InterPro" id="IPR003663">
    <property type="entry name" value="Sugar/inositol_transpt"/>
</dbReference>
<feature type="transmembrane region" description="Helical" evidence="8">
    <location>
        <begin position="212"/>
        <end position="229"/>
    </location>
</feature>
<dbReference type="NCBIfam" id="TIGR00879">
    <property type="entry name" value="SP"/>
    <property type="match status" value="1"/>
</dbReference>
<evidence type="ECO:0000256" key="1">
    <source>
        <dbReference type="ARBA" id="ARBA00004141"/>
    </source>
</evidence>
<evidence type="ECO:0000256" key="7">
    <source>
        <dbReference type="RuleBase" id="RU003346"/>
    </source>
</evidence>
<dbReference type="PANTHER" id="PTHR48022">
    <property type="entry name" value="PLASTIDIC GLUCOSE TRANSPORTER 4"/>
    <property type="match status" value="1"/>
</dbReference>
<keyword evidence="6 8" id="KW-0472">Membrane</keyword>
<evidence type="ECO:0000256" key="2">
    <source>
        <dbReference type="ARBA" id="ARBA00010992"/>
    </source>
</evidence>
<name>A0A8I2ZJS2_VERLO</name>
<dbReference type="PROSITE" id="PS50850">
    <property type="entry name" value="MFS"/>
    <property type="match status" value="1"/>
</dbReference>
<reference evidence="10" key="1">
    <citation type="journal article" date="2021" name="Mol. Plant Pathol.">
        <title>A 20-kb lineage-specific genomic region tames virulence in pathogenic amphidiploid Verticillium longisporum.</title>
        <authorList>
            <person name="Harting R."/>
            <person name="Starke J."/>
            <person name="Kusch H."/>
            <person name="Poggeler S."/>
            <person name="Maurus I."/>
            <person name="Schluter R."/>
            <person name="Landesfeind M."/>
            <person name="Bulla I."/>
            <person name="Nowrousian M."/>
            <person name="de Jonge R."/>
            <person name="Stahlhut G."/>
            <person name="Hoff K.J."/>
            <person name="Asshauer K.P."/>
            <person name="Thurmer A."/>
            <person name="Stanke M."/>
            <person name="Daniel R."/>
            <person name="Morgenstern B."/>
            <person name="Thomma B.P.H.J."/>
            <person name="Kronstad J.W."/>
            <person name="Braus-Stromeyer S.A."/>
            <person name="Braus G.H."/>
        </authorList>
    </citation>
    <scope>NUCLEOTIDE SEQUENCE</scope>
    <source>
        <strain evidence="10">Vl32</strain>
    </source>
</reference>
<comment type="caution">
    <text evidence="10">The sequence shown here is derived from an EMBL/GenBank/DDBJ whole genome shotgun (WGS) entry which is preliminary data.</text>
</comment>
<feature type="transmembrane region" description="Helical" evidence="8">
    <location>
        <begin position="236"/>
        <end position="257"/>
    </location>
</feature>
<comment type="subcellular location">
    <subcellularLocation>
        <location evidence="1">Membrane</location>
        <topology evidence="1">Multi-pass membrane protein</topology>
    </subcellularLocation>
</comment>
<organism evidence="10 11">
    <name type="scientific">Verticillium longisporum</name>
    <name type="common">Verticillium dahliae var. longisporum</name>
    <dbReference type="NCBI Taxonomy" id="100787"/>
    <lineage>
        <taxon>Eukaryota</taxon>
        <taxon>Fungi</taxon>
        <taxon>Dikarya</taxon>
        <taxon>Ascomycota</taxon>
        <taxon>Pezizomycotina</taxon>
        <taxon>Sordariomycetes</taxon>
        <taxon>Hypocreomycetidae</taxon>
        <taxon>Glomerellales</taxon>
        <taxon>Plectosphaerellaceae</taxon>
        <taxon>Verticillium</taxon>
    </lineage>
</organism>
<gene>
    <name evidence="10" type="ORF">HYQ45_009486</name>
</gene>
<dbReference type="InterPro" id="IPR020846">
    <property type="entry name" value="MFS_dom"/>
</dbReference>
<dbReference type="Pfam" id="PF00083">
    <property type="entry name" value="Sugar_tr"/>
    <property type="match status" value="1"/>
</dbReference>
<dbReference type="InterPro" id="IPR050360">
    <property type="entry name" value="MFS_Sugar_Transporters"/>
</dbReference>
<evidence type="ECO:0000313" key="11">
    <source>
        <dbReference type="Proteomes" id="UP000689129"/>
    </source>
</evidence>
<dbReference type="Proteomes" id="UP000689129">
    <property type="component" value="Unassembled WGS sequence"/>
</dbReference>
<protein>
    <submittedName>
        <fullName evidence="10">Alpha-glucosides permease MPH2 like protein</fullName>
    </submittedName>
</protein>
<evidence type="ECO:0000256" key="5">
    <source>
        <dbReference type="ARBA" id="ARBA00022989"/>
    </source>
</evidence>
<evidence type="ECO:0000256" key="4">
    <source>
        <dbReference type="ARBA" id="ARBA00022692"/>
    </source>
</evidence>
<evidence type="ECO:0000256" key="8">
    <source>
        <dbReference type="SAM" id="Phobius"/>
    </source>
</evidence>
<feature type="transmembrane region" description="Helical" evidence="8">
    <location>
        <begin position="53"/>
        <end position="74"/>
    </location>
</feature>
<evidence type="ECO:0000259" key="9">
    <source>
        <dbReference type="PROSITE" id="PS50850"/>
    </source>
</evidence>
<feature type="transmembrane region" description="Helical" evidence="8">
    <location>
        <begin position="86"/>
        <end position="103"/>
    </location>
</feature>
<evidence type="ECO:0000313" key="10">
    <source>
        <dbReference type="EMBL" id="KAG7132036.1"/>
    </source>
</evidence>
<keyword evidence="3 7" id="KW-0813">Transport</keyword>
<dbReference type="GO" id="GO:0005351">
    <property type="term" value="F:carbohydrate:proton symporter activity"/>
    <property type="evidence" value="ECO:0007669"/>
    <property type="project" value="TreeGrafter"/>
</dbReference>